<feature type="non-terminal residue" evidence="2">
    <location>
        <position position="1"/>
    </location>
</feature>
<keyword evidence="1" id="KW-1133">Transmembrane helix</keyword>
<evidence type="ECO:0000313" key="2">
    <source>
        <dbReference type="EMBL" id="CAF3931945.1"/>
    </source>
</evidence>
<feature type="non-terminal residue" evidence="2">
    <location>
        <position position="92"/>
    </location>
</feature>
<dbReference type="AlphaFoldDB" id="A0A8S2MAW1"/>
<evidence type="ECO:0000256" key="1">
    <source>
        <dbReference type="SAM" id="Phobius"/>
    </source>
</evidence>
<feature type="transmembrane region" description="Helical" evidence="1">
    <location>
        <begin position="55"/>
        <end position="76"/>
    </location>
</feature>
<proteinExistence type="predicted"/>
<reference evidence="2" key="1">
    <citation type="submission" date="2021-02" db="EMBL/GenBank/DDBJ databases">
        <authorList>
            <person name="Nowell W R."/>
        </authorList>
    </citation>
    <scope>NUCLEOTIDE SEQUENCE</scope>
</reference>
<name>A0A8S2MAW1_9BILA</name>
<accession>A0A8S2MAW1</accession>
<feature type="transmembrane region" description="Helical" evidence="1">
    <location>
        <begin position="26"/>
        <end position="43"/>
    </location>
</feature>
<sequence length="92" mass="10020">LDIYASVSTIINSEITKYARLDAKSVGIMIIIFFLCTCLWIGIEGNWVTSVGYLPLFGIIGYALSTGAAFGFLTLCKMSLLEPMTMLMLVVA</sequence>
<evidence type="ECO:0000313" key="3">
    <source>
        <dbReference type="Proteomes" id="UP000682733"/>
    </source>
</evidence>
<dbReference type="EMBL" id="CAJOBA010025662">
    <property type="protein sequence ID" value="CAF3931945.1"/>
    <property type="molecule type" value="Genomic_DNA"/>
</dbReference>
<protein>
    <submittedName>
        <fullName evidence="2">Uncharacterized protein</fullName>
    </submittedName>
</protein>
<dbReference type="Proteomes" id="UP000682733">
    <property type="component" value="Unassembled WGS sequence"/>
</dbReference>
<gene>
    <name evidence="2" type="ORF">TMI583_LOCUS21596</name>
</gene>
<organism evidence="2 3">
    <name type="scientific">Didymodactylos carnosus</name>
    <dbReference type="NCBI Taxonomy" id="1234261"/>
    <lineage>
        <taxon>Eukaryota</taxon>
        <taxon>Metazoa</taxon>
        <taxon>Spiralia</taxon>
        <taxon>Gnathifera</taxon>
        <taxon>Rotifera</taxon>
        <taxon>Eurotatoria</taxon>
        <taxon>Bdelloidea</taxon>
        <taxon>Philodinida</taxon>
        <taxon>Philodinidae</taxon>
        <taxon>Didymodactylos</taxon>
    </lineage>
</organism>
<comment type="caution">
    <text evidence="2">The sequence shown here is derived from an EMBL/GenBank/DDBJ whole genome shotgun (WGS) entry which is preliminary data.</text>
</comment>
<keyword evidence="1" id="KW-0472">Membrane</keyword>
<keyword evidence="1" id="KW-0812">Transmembrane</keyword>